<dbReference type="KEGG" id="elut:CKA38_11135"/>
<evidence type="ECO:0000256" key="1">
    <source>
        <dbReference type="ARBA" id="ARBA00008791"/>
    </source>
</evidence>
<keyword evidence="5" id="KW-1185">Reference proteome</keyword>
<dbReference type="OrthoDB" id="8547832at2"/>
<sequence>MMQSQHTRPASGGKLVAQAENERQMTRNKTRIRNTRVFHFFVPKTSFRHGQNTNPAYPEIAMKTILVPIDFSKATKGVIEAATTLASAMNARIVLLHVVQPLIITSDYGLTMENFQETIASSEKHATRRLAEISEELKSRGMQHVQTVQISGPAQTGILAEAQTHKADYIVMGSHGHTAFYDLLIGSTTQTVLRKATCPVVIVPRAR</sequence>
<dbReference type="InterPro" id="IPR006016">
    <property type="entry name" value="UspA"/>
</dbReference>
<dbReference type="InterPro" id="IPR006015">
    <property type="entry name" value="Universal_stress_UspA"/>
</dbReference>
<accession>A0A2U8E4F6</accession>
<dbReference type="Proteomes" id="UP000244896">
    <property type="component" value="Chromosome"/>
</dbReference>
<name>A0A2U8E4F6_9BACT</name>
<evidence type="ECO:0000256" key="2">
    <source>
        <dbReference type="SAM" id="MobiDB-lite"/>
    </source>
</evidence>
<dbReference type="Gene3D" id="3.40.50.620">
    <property type="entry name" value="HUPs"/>
    <property type="match status" value="1"/>
</dbReference>
<protein>
    <recommendedName>
        <fullName evidence="3">UspA domain-containing protein</fullName>
    </recommendedName>
</protein>
<comment type="similarity">
    <text evidence="1">Belongs to the universal stress protein A family.</text>
</comment>
<dbReference type="InterPro" id="IPR014729">
    <property type="entry name" value="Rossmann-like_a/b/a_fold"/>
</dbReference>
<evidence type="ECO:0000313" key="5">
    <source>
        <dbReference type="Proteomes" id="UP000244896"/>
    </source>
</evidence>
<reference evidence="4 5" key="1">
    <citation type="journal article" date="2018" name="Syst. Appl. Microbiol.">
        <title>Ereboglobus luteus gen. nov. sp. nov. from cockroach guts, and new insights into the oxygen relationship of the genera Opitutus and Didymococcus (Verrucomicrobia: Opitutaceae).</title>
        <authorList>
            <person name="Tegtmeier D."/>
            <person name="Belitz A."/>
            <person name="Radek R."/>
            <person name="Heimerl T."/>
            <person name="Brune A."/>
        </authorList>
    </citation>
    <scope>NUCLEOTIDE SEQUENCE [LARGE SCALE GENOMIC DNA]</scope>
    <source>
        <strain evidence="4 5">Ho45</strain>
    </source>
</reference>
<dbReference type="PRINTS" id="PR01438">
    <property type="entry name" value="UNVRSLSTRESS"/>
</dbReference>
<dbReference type="PANTHER" id="PTHR46268">
    <property type="entry name" value="STRESS RESPONSE PROTEIN NHAX"/>
    <property type="match status" value="1"/>
</dbReference>
<dbReference type="Pfam" id="PF00582">
    <property type="entry name" value="Usp"/>
    <property type="match status" value="1"/>
</dbReference>
<feature type="region of interest" description="Disordered" evidence="2">
    <location>
        <begin position="1"/>
        <end position="29"/>
    </location>
</feature>
<gene>
    <name evidence="4" type="ORF">CKA38_11135</name>
</gene>
<dbReference type="SUPFAM" id="SSF52402">
    <property type="entry name" value="Adenine nucleotide alpha hydrolases-like"/>
    <property type="match status" value="1"/>
</dbReference>
<evidence type="ECO:0000313" key="4">
    <source>
        <dbReference type="EMBL" id="AWI09731.1"/>
    </source>
</evidence>
<dbReference type="AlphaFoldDB" id="A0A2U8E4F6"/>
<feature type="domain" description="UspA" evidence="3">
    <location>
        <begin position="62"/>
        <end position="204"/>
    </location>
</feature>
<evidence type="ECO:0000259" key="3">
    <source>
        <dbReference type="Pfam" id="PF00582"/>
    </source>
</evidence>
<dbReference type="PANTHER" id="PTHR46268:SF6">
    <property type="entry name" value="UNIVERSAL STRESS PROTEIN UP12"/>
    <property type="match status" value="1"/>
</dbReference>
<proteinExistence type="inferred from homology"/>
<dbReference type="CDD" id="cd00293">
    <property type="entry name" value="USP-like"/>
    <property type="match status" value="1"/>
</dbReference>
<organism evidence="4 5">
    <name type="scientific">Ereboglobus luteus</name>
    <dbReference type="NCBI Taxonomy" id="1796921"/>
    <lineage>
        <taxon>Bacteria</taxon>
        <taxon>Pseudomonadati</taxon>
        <taxon>Verrucomicrobiota</taxon>
        <taxon>Opitutia</taxon>
        <taxon>Opitutales</taxon>
        <taxon>Opitutaceae</taxon>
        <taxon>Ereboglobus</taxon>
    </lineage>
</organism>
<dbReference type="EMBL" id="CP023004">
    <property type="protein sequence ID" value="AWI09731.1"/>
    <property type="molecule type" value="Genomic_DNA"/>
</dbReference>